<dbReference type="InterPro" id="IPR000873">
    <property type="entry name" value="AMP-dep_synth/lig_dom"/>
</dbReference>
<dbReference type="Gene3D" id="3.30.300.30">
    <property type="match status" value="1"/>
</dbReference>
<gene>
    <name evidence="6" type="ORF">ACFPRA_00290</name>
</gene>
<dbReference type="Proteomes" id="UP001596109">
    <property type="component" value="Unassembled WGS sequence"/>
</dbReference>
<evidence type="ECO:0000256" key="2">
    <source>
        <dbReference type="ARBA" id="ARBA00022598"/>
    </source>
</evidence>
<comment type="caution">
    <text evidence="6">The sequence shown here is derived from an EMBL/GenBank/DDBJ whole genome shotgun (WGS) entry which is preliminary data.</text>
</comment>
<dbReference type="Pfam" id="PF00501">
    <property type="entry name" value="AMP-binding"/>
    <property type="match status" value="1"/>
</dbReference>
<dbReference type="InterPro" id="IPR042099">
    <property type="entry name" value="ANL_N_sf"/>
</dbReference>
<dbReference type="SUPFAM" id="SSF56801">
    <property type="entry name" value="Acetyl-CoA synthetase-like"/>
    <property type="match status" value="1"/>
</dbReference>
<keyword evidence="7" id="KW-1185">Reference proteome</keyword>
<evidence type="ECO:0000313" key="6">
    <source>
        <dbReference type="EMBL" id="MFC5587345.1"/>
    </source>
</evidence>
<reference evidence="7" key="1">
    <citation type="journal article" date="2019" name="Int. J. Syst. Evol. Microbiol.">
        <title>The Global Catalogue of Microorganisms (GCM) 10K type strain sequencing project: providing services to taxonomists for standard genome sequencing and annotation.</title>
        <authorList>
            <consortium name="The Broad Institute Genomics Platform"/>
            <consortium name="The Broad Institute Genome Sequencing Center for Infectious Disease"/>
            <person name="Wu L."/>
            <person name="Ma J."/>
        </authorList>
    </citation>
    <scope>NUCLEOTIDE SEQUENCE [LARGE SCALE GENOMIC DNA]</scope>
    <source>
        <strain evidence="7">CGMCC 4.1434</strain>
    </source>
</reference>
<proteinExistence type="inferred from homology"/>
<dbReference type="RefSeq" id="WP_381429275.1">
    <property type="nucleotide sequence ID" value="NZ_JBHSNO010000001.1"/>
</dbReference>
<keyword evidence="2" id="KW-0436">Ligase</keyword>
<name>A0ABW0TFY1_9BACL</name>
<sequence length="516" mass="57941">MTKDKNRMTVYELLCLAESIHHNKEAIYDLTQRVSYRQLKKDVDQLAASFIEQGFKKGDRIAVALPNWYETTVIFFAVAKIGAILVPFNPSYKAHEVQYILHHAEPKALFVTEKFDGRILEEDQPLIITVRFEQQGTTSYADLLNERLSEADEAVLDVDEDVYCLLYTSGTTGTPKGVMITHRGVIQSANTLAKELRCTEQDVFLIAAPLFHIFGMACNLFTGLTVGARMVIKEKYHPREMLVLIEQERVTIQQGVPTMFLKELEVEDFDHFDLSTLRAGMVGASPIPPNKVKEVRDRLGMNLCQSFGITETCTVTMTPYDDDEQKIIRSLGKAIPGVRLKIVDENRSELPAGQTGEIAIHSFGTMKGYYKMPEETARVVDDEGWFYTGDLGILDDEGYLYFVGRAKEMIIRGGYNIYPQEIEAVLTKHPAVSNSAVIGLPDDVLGEVVCAVIQLKNGQSTSEEELKNYLKEQIATYKVPGKIIFTEEFPSTASGKIQKVKLREELMSTINSPVSH</sequence>
<keyword evidence="3" id="KW-1133">Transmembrane helix</keyword>
<evidence type="ECO:0000259" key="5">
    <source>
        <dbReference type="Pfam" id="PF13193"/>
    </source>
</evidence>
<keyword evidence="3" id="KW-0812">Transmembrane</keyword>
<protein>
    <submittedName>
        <fullName evidence="6">Class I adenylate-forming enzyme family protein</fullName>
    </submittedName>
</protein>
<evidence type="ECO:0000256" key="3">
    <source>
        <dbReference type="SAM" id="Phobius"/>
    </source>
</evidence>
<dbReference type="PANTHER" id="PTHR43201:SF5">
    <property type="entry name" value="MEDIUM-CHAIN ACYL-COA LIGASE ACSF2, MITOCHONDRIAL"/>
    <property type="match status" value="1"/>
</dbReference>
<dbReference type="InterPro" id="IPR045851">
    <property type="entry name" value="AMP-bd_C_sf"/>
</dbReference>
<evidence type="ECO:0000256" key="1">
    <source>
        <dbReference type="ARBA" id="ARBA00006432"/>
    </source>
</evidence>
<feature type="transmembrane region" description="Helical" evidence="3">
    <location>
        <begin position="203"/>
        <end position="232"/>
    </location>
</feature>
<dbReference type="EMBL" id="JBHSNO010000001">
    <property type="protein sequence ID" value="MFC5587345.1"/>
    <property type="molecule type" value="Genomic_DNA"/>
</dbReference>
<dbReference type="InterPro" id="IPR025110">
    <property type="entry name" value="AMP-bd_C"/>
</dbReference>
<comment type="similarity">
    <text evidence="1">Belongs to the ATP-dependent AMP-binding enzyme family.</text>
</comment>
<feature type="domain" description="AMP-dependent synthetase/ligase" evidence="4">
    <location>
        <begin position="21"/>
        <end position="370"/>
    </location>
</feature>
<evidence type="ECO:0000313" key="7">
    <source>
        <dbReference type="Proteomes" id="UP001596109"/>
    </source>
</evidence>
<dbReference type="InterPro" id="IPR020845">
    <property type="entry name" value="AMP-binding_CS"/>
</dbReference>
<dbReference type="Pfam" id="PF13193">
    <property type="entry name" value="AMP-binding_C"/>
    <property type="match status" value="1"/>
</dbReference>
<organism evidence="6 7">
    <name type="scientific">Sporosarcina soli</name>
    <dbReference type="NCBI Taxonomy" id="334736"/>
    <lineage>
        <taxon>Bacteria</taxon>
        <taxon>Bacillati</taxon>
        <taxon>Bacillota</taxon>
        <taxon>Bacilli</taxon>
        <taxon>Bacillales</taxon>
        <taxon>Caryophanaceae</taxon>
        <taxon>Sporosarcina</taxon>
    </lineage>
</organism>
<evidence type="ECO:0000259" key="4">
    <source>
        <dbReference type="Pfam" id="PF00501"/>
    </source>
</evidence>
<feature type="domain" description="AMP-binding enzyme C-terminal" evidence="5">
    <location>
        <begin position="421"/>
        <end position="496"/>
    </location>
</feature>
<keyword evidence="3" id="KW-0472">Membrane</keyword>
<dbReference type="NCBIfam" id="NF004837">
    <property type="entry name" value="PRK06187.1"/>
    <property type="match status" value="1"/>
</dbReference>
<dbReference type="Gene3D" id="3.40.50.12780">
    <property type="entry name" value="N-terminal domain of ligase-like"/>
    <property type="match status" value="1"/>
</dbReference>
<accession>A0ABW0TFY1</accession>
<dbReference type="PROSITE" id="PS00455">
    <property type="entry name" value="AMP_BINDING"/>
    <property type="match status" value="1"/>
</dbReference>
<dbReference type="PANTHER" id="PTHR43201">
    <property type="entry name" value="ACYL-COA SYNTHETASE"/>
    <property type="match status" value="1"/>
</dbReference>